<dbReference type="InterPro" id="IPR012677">
    <property type="entry name" value="Nucleotide-bd_a/b_plait_sf"/>
</dbReference>
<keyword evidence="2 6" id="KW-0699">rRNA-binding</keyword>
<sequence>MSDIYNVLKRPLLTEKGTDLKEGMNKYLFEIDRRANKIEVKNAVEKIFSVKVDAVHTISVKGKIKRVGKSFGKGSDWKKAVVTLKAGEKIEIIEGV</sequence>
<evidence type="ECO:0000256" key="7">
    <source>
        <dbReference type="RuleBase" id="RU003934"/>
    </source>
</evidence>
<reference evidence="8" key="1">
    <citation type="journal article" date="2015" name="ISME J.">
        <title>Aquifer environment selects for microbial species cohorts in sediment and groundwater.</title>
        <authorList>
            <person name="Hug L.A."/>
            <person name="Thomas B.C."/>
            <person name="Brown C.T."/>
            <person name="Frischkorn K.R."/>
            <person name="Williams K.H."/>
            <person name="Tringe S.G."/>
            <person name="Banfield J.F."/>
        </authorList>
    </citation>
    <scope>NUCLEOTIDE SEQUENCE</scope>
</reference>
<keyword evidence="3 6" id="KW-0694">RNA-binding</keyword>
<dbReference type="GO" id="GO:0005840">
    <property type="term" value="C:ribosome"/>
    <property type="evidence" value="ECO:0007669"/>
    <property type="project" value="UniProtKB-KW"/>
</dbReference>
<evidence type="ECO:0000256" key="3">
    <source>
        <dbReference type="ARBA" id="ARBA00022884"/>
    </source>
</evidence>
<name>A0A0H4TA98_9DELT</name>
<dbReference type="GO" id="GO:0006412">
    <property type="term" value="P:translation"/>
    <property type="evidence" value="ECO:0007669"/>
    <property type="project" value="UniProtKB-UniRule"/>
</dbReference>
<dbReference type="GO" id="GO:1990904">
    <property type="term" value="C:ribonucleoprotein complex"/>
    <property type="evidence" value="ECO:0007669"/>
    <property type="project" value="UniProtKB-KW"/>
</dbReference>
<evidence type="ECO:0000256" key="6">
    <source>
        <dbReference type="HAMAP-Rule" id="MF_01369"/>
    </source>
</evidence>
<dbReference type="InterPro" id="IPR001014">
    <property type="entry name" value="Ribosomal_uL23_CS"/>
</dbReference>
<keyword evidence="4 6" id="KW-0689">Ribosomal protein</keyword>
<gene>
    <name evidence="6 8" type="primary">rplW</name>
</gene>
<dbReference type="GO" id="GO:0019843">
    <property type="term" value="F:rRNA binding"/>
    <property type="evidence" value="ECO:0007669"/>
    <property type="project" value="UniProtKB-UniRule"/>
</dbReference>
<dbReference type="PROSITE" id="PS00050">
    <property type="entry name" value="RIBOSOMAL_L23"/>
    <property type="match status" value="1"/>
</dbReference>
<comment type="similarity">
    <text evidence="1 6 7">Belongs to the universal ribosomal protein uL23 family.</text>
</comment>
<comment type="subunit">
    <text evidence="6">Part of the 50S ribosomal subunit. Contacts protein L29, and trigger factor when it is bound to the ribosome.</text>
</comment>
<dbReference type="NCBIfam" id="NF004366">
    <property type="entry name" value="PRK05738.3-2"/>
    <property type="match status" value="1"/>
</dbReference>
<organism evidence="8">
    <name type="scientific">uncultured delta proteobacterium Rifle_16ft_4_minimus_809</name>
    <dbReference type="NCBI Taxonomy" id="1665185"/>
    <lineage>
        <taxon>Bacteria</taxon>
        <taxon>Deltaproteobacteria</taxon>
        <taxon>environmental samples</taxon>
    </lineage>
</organism>
<dbReference type="Pfam" id="PF00276">
    <property type="entry name" value="Ribosomal_L23"/>
    <property type="match status" value="1"/>
</dbReference>
<dbReference type="FunFam" id="3.30.70.330:FF:000001">
    <property type="entry name" value="50S ribosomal protein L23"/>
    <property type="match status" value="1"/>
</dbReference>
<evidence type="ECO:0000256" key="1">
    <source>
        <dbReference type="ARBA" id="ARBA00006700"/>
    </source>
</evidence>
<protein>
    <recommendedName>
        <fullName evidence="6">Large ribosomal subunit protein uL23</fullName>
    </recommendedName>
</protein>
<dbReference type="InterPro" id="IPR013025">
    <property type="entry name" value="Ribosomal_uL23-like"/>
</dbReference>
<dbReference type="HAMAP" id="MF_01369_B">
    <property type="entry name" value="Ribosomal_uL23_B"/>
    <property type="match status" value="1"/>
</dbReference>
<accession>A0A0H4TA98</accession>
<evidence type="ECO:0000313" key="8">
    <source>
        <dbReference type="EMBL" id="AKQ04861.1"/>
    </source>
</evidence>
<dbReference type="NCBIfam" id="NF004359">
    <property type="entry name" value="PRK05738.1-3"/>
    <property type="match status" value="1"/>
</dbReference>
<proteinExistence type="inferred from homology"/>
<evidence type="ECO:0000256" key="4">
    <source>
        <dbReference type="ARBA" id="ARBA00022980"/>
    </source>
</evidence>
<comment type="function">
    <text evidence="6">One of the early assembly proteins it binds 23S rRNA. One of the proteins that surrounds the polypeptide exit tunnel on the outside of the ribosome. Forms the main docking site for trigger factor binding to the ribosome.</text>
</comment>
<dbReference type="PANTHER" id="PTHR11620">
    <property type="entry name" value="60S RIBOSOMAL PROTEIN L23A"/>
    <property type="match status" value="1"/>
</dbReference>
<dbReference type="EMBL" id="KT007051">
    <property type="protein sequence ID" value="AKQ04861.1"/>
    <property type="molecule type" value="Genomic_DNA"/>
</dbReference>
<dbReference type="AlphaFoldDB" id="A0A0H4TA98"/>
<evidence type="ECO:0000256" key="5">
    <source>
        <dbReference type="ARBA" id="ARBA00023274"/>
    </source>
</evidence>
<dbReference type="GO" id="GO:0003735">
    <property type="term" value="F:structural constituent of ribosome"/>
    <property type="evidence" value="ECO:0007669"/>
    <property type="project" value="InterPro"/>
</dbReference>
<dbReference type="NCBIfam" id="NF004363">
    <property type="entry name" value="PRK05738.2-4"/>
    <property type="match status" value="1"/>
</dbReference>
<keyword evidence="5 6" id="KW-0687">Ribonucleoprotein</keyword>
<dbReference type="Gene3D" id="3.30.70.330">
    <property type="match status" value="1"/>
</dbReference>
<dbReference type="SUPFAM" id="SSF54189">
    <property type="entry name" value="Ribosomal proteins S24e, L23 and L15e"/>
    <property type="match status" value="1"/>
</dbReference>
<dbReference type="InterPro" id="IPR012678">
    <property type="entry name" value="Ribosomal_uL23/eL15/eS24_sf"/>
</dbReference>
<evidence type="ECO:0000256" key="2">
    <source>
        <dbReference type="ARBA" id="ARBA00022730"/>
    </source>
</evidence>